<keyword evidence="3" id="KW-0804">Transcription</keyword>
<evidence type="ECO:0000256" key="1">
    <source>
        <dbReference type="ARBA" id="ARBA00023015"/>
    </source>
</evidence>
<keyword evidence="6" id="KW-1185">Reference proteome</keyword>
<organism evidence="5 6">
    <name type="scientific">Rhodoplanes tepidamans</name>
    <name type="common">Rhodoplanes cryptolactis</name>
    <dbReference type="NCBI Taxonomy" id="200616"/>
    <lineage>
        <taxon>Bacteria</taxon>
        <taxon>Pseudomonadati</taxon>
        <taxon>Pseudomonadota</taxon>
        <taxon>Alphaproteobacteria</taxon>
        <taxon>Hyphomicrobiales</taxon>
        <taxon>Nitrobacteraceae</taxon>
        <taxon>Rhodoplanes</taxon>
    </lineage>
</organism>
<dbReference type="Proteomes" id="UP001165652">
    <property type="component" value="Unassembled WGS sequence"/>
</dbReference>
<reference evidence="5" key="1">
    <citation type="journal article" date="2023" name="Microbiol Resour">
        <title>Genome Sequences of Rhodoplanes serenus and Two Thermotolerant Strains, Rhodoplanes tepidamans and 'Rhodoplanes cryptolactis,' Further Refine the Genus.</title>
        <authorList>
            <person name="Rayyan A.A."/>
            <person name="Kyndt J.A."/>
        </authorList>
    </citation>
    <scope>NUCLEOTIDE SEQUENCE</scope>
    <source>
        <strain evidence="5">DSM 9987</strain>
    </source>
</reference>
<evidence type="ECO:0000256" key="2">
    <source>
        <dbReference type="ARBA" id="ARBA00023125"/>
    </source>
</evidence>
<dbReference type="Pfam" id="PF00392">
    <property type="entry name" value="GntR"/>
    <property type="match status" value="1"/>
</dbReference>
<dbReference type="InterPro" id="IPR011711">
    <property type="entry name" value="GntR_C"/>
</dbReference>
<evidence type="ECO:0000256" key="3">
    <source>
        <dbReference type="ARBA" id="ARBA00023163"/>
    </source>
</evidence>
<dbReference type="Gene3D" id="1.10.10.10">
    <property type="entry name" value="Winged helix-like DNA-binding domain superfamily/Winged helix DNA-binding domain"/>
    <property type="match status" value="1"/>
</dbReference>
<proteinExistence type="predicted"/>
<dbReference type="CDD" id="cd07377">
    <property type="entry name" value="WHTH_GntR"/>
    <property type="match status" value="1"/>
</dbReference>
<name>A0ABT5J5Z1_RHOTP</name>
<dbReference type="PANTHER" id="PTHR43537:SF44">
    <property type="entry name" value="GNTR FAMILY REGULATORY PROTEIN"/>
    <property type="match status" value="1"/>
</dbReference>
<evidence type="ECO:0000259" key="4">
    <source>
        <dbReference type="PROSITE" id="PS50949"/>
    </source>
</evidence>
<reference evidence="5" key="2">
    <citation type="submission" date="2023-02" db="EMBL/GenBank/DDBJ databases">
        <authorList>
            <person name="Rayyan A."/>
            <person name="Meyer T."/>
            <person name="Kyndt J.A."/>
        </authorList>
    </citation>
    <scope>NUCLEOTIDE SEQUENCE</scope>
    <source>
        <strain evidence="5">DSM 9987</strain>
    </source>
</reference>
<dbReference type="SUPFAM" id="SSF48008">
    <property type="entry name" value="GntR ligand-binding domain-like"/>
    <property type="match status" value="1"/>
</dbReference>
<dbReference type="InterPro" id="IPR036390">
    <property type="entry name" value="WH_DNA-bd_sf"/>
</dbReference>
<dbReference type="InterPro" id="IPR000524">
    <property type="entry name" value="Tscrpt_reg_HTH_GntR"/>
</dbReference>
<dbReference type="SMART" id="SM00345">
    <property type="entry name" value="HTH_GNTR"/>
    <property type="match status" value="1"/>
</dbReference>
<accession>A0ABT5J5Z1</accession>
<dbReference type="PANTHER" id="PTHR43537">
    <property type="entry name" value="TRANSCRIPTIONAL REGULATOR, GNTR FAMILY"/>
    <property type="match status" value="1"/>
</dbReference>
<dbReference type="SMART" id="SM00895">
    <property type="entry name" value="FCD"/>
    <property type="match status" value="1"/>
</dbReference>
<dbReference type="InterPro" id="IPR008920">
    <property type="entry name" value="TF_FadR/GntR_C"/>
</dbReference>
<protein>
    <submittedName>
        <fullName evidence="5">FCD domain-containing protein</fullName>
    </submittedName>
</protein>
<evidence type="ECO:0000313" key="5">
    <source>
        <dbReference type="EMBL" id="MDC7785035.1"/>
    </source>
</evidence>
<dbReference type="RefSeq" id="WP_272775886.1">
    <property type="nucleotide sequence ID" value="NZ_JAQQLI010000005.1"/>
</dbReference>
<keyword evidence="1" id="KW-0805">Transcription regulation</keyword>
<dbReference type="Gene3D" id="1.20.120.530">
    <property type="entry name" value="GntR ligand-binding domain-like"/>
    <property type="match status" value="1"/>
</dbReference>
<feature type="domain" description="HTH gntR-type" evidence="4">
    <location>
        <begin position="17"/>
        <end position="85"/>
    </location>
</feature>
<sequence>MTSADPRETAPRRNGRPALADHVYELLFNRIAGGELAQNTRLPGEHQLAEKYGVSRPVVREALRRLREEGLIESRQGAGSWVTGVVRAQKVPAFTPIASIADIRRCYEFRIAVERETAFLAAQRITEKTLADIAQALALMDIATRQHVHREDADFAFHHAIAVASDNHYLSSSLLGLRQHIDVVMKLHGKSVLGSTPSLEHVFAEHRGIFEAIRAGDAAAAGRLMEEHLAGSRDRLFGVD</sequence>
<dbReference type="Pfam" id="PF07729">
    <property type="entry name" value="FCD"/>
    <property type="match status" value="1"/>
</dbReference>
<evidence type="ECO:0000313" key="6">
    <source>
        <dbReference type="Proteomes" id="UP001165652"/>
    </source>
</evidence>
<dbReference type="PROSITE" id="PS50949">
    <property type="entry name" value="HTH_GNTR"/>
    <property type="match status" value="1"/>
</dbReference>
<comment type="caution">
    <text evidence="5">The sequence shown here is derived from an EMBL/GenBank/DDBJ whole genome shotgun (WGS) entry which is preliminary data.</text>
</comment>
<dbReference type="InterPro" id="IPR036388">
    <property type="entry name" value="WH-like_DNA-bd_sf"/>
</dbReference>
<dbReference type="EMBL" id="JAQQLI010000005">
    <property type="protein sequence ID" value="MDC7785035.1"/>
    <property type="molecule type" value="Genomic_DNA"/>
</dbReference>
<dbReference type="PRINTS" id="PR00035">
    <property type="entry name" value="HTHGNTR"/>
</dbReference>
<keyword evidence="2" id="KW-0238">DNA-binding</keyword>
<dbReference type="SUPFAM" id="SSF46785">
    <property type="entry name" value="Winged helix' DNA-binding domain"/>
    <property type="match status" value="1"/>
</dbReference>
<gene>
    <name evidence="5" type="ORF">PQJ73_05010</name>
</gene>